<dbReference type="Gene3D" id="1.10.10.10">
    <property type="entry name" value="Winged helix-like DNA-binding domain superfamily/Winged helix DNA-binding domain"/>
    <property type="match status" value="1"/>
</dbReference>
<comment type="caution">
    <text evidence="3">The sequence shown here is derived from an EMBL/GenBank/DDBJ whole genome shotgun (WGS) entry which is preliminary data.</text>
</comment>
<organism evidence="3 4">
    <name type="scientific">Methanoculleus formosensis</name>
    <dbReference type="NCBI Taxonomy" id="2590886"/>
    <lineage>
        <taxon>Archaea</taxon>
        <taxon>Methanobacteriati</taxon>
        <taxon>Methanobacteriota</taxon>
        <taxon>Stenosarchaea group</taxon>
        <taxon>Methanomicrobia</taxon>
        <taxon>Methanomicrobiales</taxon>
        <taxon>Methanomicrobiaceae</taxon>
        <taxon>Methanoculleus</taxon>
    </lineage>
</organism>
<proteinExistence type="predicted"/>
<dbReference type="EMBL" id="VHLL01000012">
    <property type="protein sequence ID" value="MCT8338305.1"/>
    <property type="molecule type" value="Genomic_DNA"/>
</dbReference>
<feature type="domain" description="HTH marR-type" evidence="1">
    <location>
        <begin position="214"/>
        <end position="264"/>
    </location>
</feature>
<dbReference type="InterPro" id="IPR036390">
    <property type="entry name" value="WH_DNA-bd_sf"/>
</dbReference>
<dbReference type="InterPro" id="IPR054588">
    <property type="entry name" value="Csa3_N"/>
</dbReference>
<keyword evidence="3" id="KW-0238">DNA-binding</keyword>
<dbReference type="AlphaFoldDB" id="A0A9E4ZPL1"/>
<dbReference type="GO" id="GO:0003700">
    <property type="term" value="F:DNA-binding transcription factor activity"/>
    <property type="evidence" value="ECO:0007669"/>
    <property type="project" value="InterPro"/>
</dbReference>
<dbReference type="Proteomes" id="UP001065682">
    <property type="component" value="Unassembled WGS sequence"/>
</dbReference>
<keyword evidence="4" id="KW-1185">Reference proteome</keyword>
<gene>
    <name evidence="3" type="ORF">FKB36_12620</name>
</gene>
<feature type="domain" description="Csa3 N-terminal" evidence="2">
    <location>
        <begin position="64"/>
        <end position="181"/>
    </location>
</feature>
<dbReference type="Pfam" id="PF01047">
    <property type="entry name" value="MarR"/>
    <property type="match status" value="1"/>
</dbReference>
<dbReference type="Gene3D" id="3.40.50.11700">
    <property type="match status" value="1"/>
</dbReference>
<protein>
    <submittedName>
        <fullName evidence="3">CRISPR locus-related DNA-binding protein</fullName>
    </submittedName>
</protein>
<name>A0A9E4ZPL1_9EURY</name>
<dbReference type="GO" id="GO:0003677">
    <property type="term" value="F:DNA binding"/>
    <property type="evidence" value="ECO:0007669"/>
    <property type="project" value="UniProtKB-KW"/>
</dbReference>
<reference evidence="3" key="1">
    <citation type="submission" date="2019-06" db="EMBL/GenBank/DDBJ databases">
        <title>Methanoculleus strain from Tamsui River, Taipei, Taiwan.</title>
        <authorList>
            <person name="You Y.-T."/>
            <person name="Chen S.-C."/>
            <person name="Lai S.-J."/>
            <person name="Lee Y.-C."/>
            <person name="Lai M.-C."/>
        </authorList>
    </citation>
    <scope>NUCLEOTIDE SEQUENCE</scope>
    <source>
        <strain evidence="3">Afa-1</strain>
    </source>
</reference>
<dbReference type="Pfam" id="PF22662">
    <property type="entry name" value="Csa3_N"/>
    <property type="match status" value="1"/>
</dbReference>
<dbReference type="InterPro" id="IPR000835">
    <property type="entry name" value="HTH_MarR-typ"/>
</dbReference>
<dbReference type="InterPro" id="IPR010163">
    <property type="entry name" value="Csa3"/>
</dbReference>
<dbReference type="NCBIfam" id="TIGR01884">
    <property type="entry name" value="cas_HTH"/>
    <property type="match status" value="1"/>
</dbReference>
<sequence length="296" mass="33311">MWNLERILRSHLDEYLAHNLACVRVLINLLAFFRTGFCRKVQFMRSICVKVHIYRQGSITQLMKTYLSPLGFDTSHIISLIVRCGIERGDRICLIRPEFGKDARADRAIDAVREMSQKISGDISVDVLRVDNRNIESMILALLDEIRASTPPFHPDGSLIVNLSGGPREVLVALTTATLILAPHIHQCAIFSDIERETEIYNPPRLPFSIDERALQILADVAAHNPTSISEIARRVQISESTASRVCAKLASKELVHIQQEKQSRVVTLQFSGKIILKTGKRRLPGTLESNNLQAR</sequence>
<accession>A0A9E4ZPL1</accession>
<evidence type="ECO:0000259" key="1">
    <source>
        <dbReference type="Pfam" id="PF01047"/>
    </source>
</evidence>
<evidence type="ECO:0000313" key="3">
    <source>
        <dbReference type="EMBL" id="MCT8338305.1"/>
    </source>
</evidence>
<evidence type="ECO:0000313" key="4">
    <source>
        <dbReference type="Proteomes" id="UP001065682"/>
    </source>
</evidence>
<dbReference type="InterPro" id="IPR036388">
    <property type="entry name" value="WH-like_DNA-bd_sf"/>
</dbReference>
<dbReference type="SUPFAM" id="SSF46785">
    <property type="entry name" value="Winged helix' DNA-binding domain"/>
    <property type="match status" value="1"/>
</dbReference>
<evidence type="ECO:0000259" key="2">
    <source>
        <dbReference type="Pfam" id="PF22662"/>
    </source>
</evidence>